<accession>A0A345HEU6</accession>
<dbReference type="RefSeq" id="WP_114678864.1">
    <property type="nucleotide sequence ID" value="NZ_CP031188.1"/>
</dbReference>
<reference evidence="1 2" key="1">
    <citation type="submission" date="2018-07" db="EMBL/GenBank/DDBJ databases">
        <title>Complete genome sequence of Flavobacterium arcticum type strain SM1502T.</title>
        <authorList>
            <person name="Li Y."/>
            <person name="Li D.-D."/>
        </authorList>
    </citation>
    <scope>NUCLEOTIDE SEQUENCE [LARGE SCALE GENOMIC DNA]</scope>
    <source>
        <strain evidence="1 2">SM1502</strain>
    </source>
</reference>
<dbReference type="InterPro" id="IPR025348">
    <property type="entry name" value="DUF4252"/>
</dbReference>
<name>A0A345HEU6_9FLAO</name>
<dbReference type="EMBL" id="CP031188">
    <property type="protein sequence ID" value="AXG75106.1"/>
    <property type="molecule type" value="Genomic_DNA"/>
</dbReference>
<evidence type="ECO:0000313" key="2">
    <source>
        <dbReference type="Proteomes" id="UP000253951"/>
    </source>
</evidence>
<dbReference type="Pfam" id="PF14060">
    <property type="entry name" value="DUF4252"/>
    <property type="match status" value="1"/>
</dbReference>
<proteinExistence type="predicted"/>
<gene>
    <name evidence="1" type="ORF">DVK85_13050</name>
</gene>
<dbReference type="OrthoDB" id="1143555at2"/>
<sequence length="178" mass="20115">MKKMFFIAGMLLVLLVSCDNKPSLQKYFVEKSQSKNFVALDIAPNFINTDSITLTAGEQEALQSLDKLNILIFKTDSLSTKLYKTEQANVKGLLKDEQYEELMRYGSNKVGVAIYTVGNDVHIDEFVLFMHQQDNGFGVVRVLGDDMNPNNIMKIVGVLQKGNLNLEQLKPLQDMMMK</sequence>
<dbReference type="AlphaFoldDB" id="A0A345HEU6"/>
<organism evidence="1 2">
    <name type="scientific">Flavobacterium arcticum</name>
    <dbReference type="NCBI Taxonomy" id="1784713"/>
    <lineage>
        <taxon>Bacteria</taxon>
        <taxon>Pseudomonadati</taxon>
        <taxon>Bacteroidota</taxon>
        <taxon>Flavobacteriia</taxon>
        <taxon>Flavobacteriales</taxon>
        <taxon>Flavobacteriaceae</taxon>
        <taxon>Flavobacterium</taxon>
    </lineage>
</organism>
<evidence type="ECO:0000313" key="1">
    <source>
        <dbReference type="EMBL" id="AXG75106.1"/>
    </source>
</evidence>
<protein>
    <submittedName>
        <fullName evidence="1">DUF4252 domain-containing protein</fullName>
    </submittedName>
</protein>
<dbReference type="KEGG" id="fat:DVK85_13050"/>
<dbReference type="Proteomes" id="UP000253951">
    <property type="component" value="Chromosome"/>
</dbReference>
<keyword evidence="2" id="KW-1185">Reference proteome</keyword>
<dbReference type="PROSITE" id="PS51257">
    <property type="entry name" value="PROKAR_LIPOPROTEIN"/>
    <property type="match status" value="1"/>
</dbReference>